<keyword evidence="1" id="KW-0614">Plasmid</keyword>
<protein>
    <submittedName>
        <fullName evidence="1">Uncharacterized protein</fullName>
    </submittedName>
</protein>
<geneLocation type="plasmid" evidence="1">
    <name>p12018-NDM</name>
</geneLocation>
<sequence>MDGIEALVCQRITFDLHSQIKQVKKAFIYLRNSLDGIPAREDEAYIAS</sequence>
<accession>A0A482M4T5</accession>
<dbReference type="AlphaFoldDB" id="A0A482M4T5"/>
<reference evidence="1" key="1">
    <citation type="submission" date="2018-09" db="EMBL/GenBank/DDBJ databases">
        <authorList>
            <person name="Zhou D."/>
        </authorList>
    </citation>
    <scope>NUCLEOTIDE SEQUENCE</scope>
    <source>
        <strain evidence="1">1012018</strain>
        <plasmid evidence="1">p12018-NDM</plasmid>
    </source>
</reference>
<organism evidence="1">
    <name type="scientific">Klebsiella pneumoniae</name>
    <dbReference type="NCBI Taxonomy" id="573"/>
    <lineage>
        <taxon>Bacteria</taxon>
        <taxon>Pseudomonadati</taxon>
        <taxon>Pseudomonadota</taxon>
        <taxon>Gammaproteobacteria</taxon>
        <taxon>Enterobacterales</taxon>
        <taxon>Enterobacteriaceae</taxon>
        <taxon>Klebsiella/Raoultella group</taxon>
        <taxon>Klebsiella</taxon>
        <taxon>Klebsiella pneumoniae complex</taxon>
    </lineage>
</organism>
<proteinExistence type="predicted"/>
<evidence type="ECO:0000313" key="1">
    <source>
        <dbReference type="EMBL" id="QBQ67715.1"/>
    </source>
</evidence>
<name>A0A482M4T5_KLEPN</name>
<dbReference type="EMBL" id="MH909343">
    <property type="protein sequence ID" value="QBQ67715.1"/>
    <property type="molecule type" value="Genomic_DNA"/>
</dbReference>